<evidence type="ECO:0000259" key="4">
    <source>
        <dbReference type="PROSITE" id="PS50102"/>
    </source>
</evidence>
<dbReference type="Proteomes" id="UP000582659">
    <property type="component" value="Unassembled WGS sequence"/>
</dbReference>
<dbReference type="SMART" id="SM00360">
    <property type="entry name" value="RRM"/>
    <property type="match status" value="1"/>
</dbReference>
<dbReference type="GO" id="GO:0003723">
    <property type="term" value="F:RNA binding"/>
    <property type="evidence" value="ECO:0007669"/>
    <property type="project" value="UniProtKB-UniRule"/>
</dbReference>
<dbReference type="SUPFAM" id="SSF54928">
    <property type="entry name" value="RNA-binding domain, RBD"/>
    <property type="match status" value="1"/>
</dbReference>
<dbReference type="Gene3D" id="3.30.70.330">
    <property type="match status" value="1"/>
</dbReference>
<dbReference type="SMR" id="A0A1I7RN82"/>
<dbReference type="PANTHER" id="PTHR48033:SF10">
    <property type="entry name" value="RNA-BINDING PROTEIN SQUID"/>
    <property type="match status" value="1"/>
</dbReference>
<comment type="subcellular location">
    <subcellularLocation>
        <location evidence="1">Nucleus</location>
    </subcellularLocation>
</comment>
<feature type="domain" description="RRM" evidence="4">
    <location>
        <begin position="19"/>
        <end position="96"/>
    </location>
</feature>
<evidence type="ECO:0000256" key="2">
    <source>
        <dbReference type="ARBA" id="ARBA00023242"/>
    </source>
</evidence>
<dbReference type="InterPro" id="IPR000504">
    <property type="entry name" value="RRM_dom"/>
</dbReference>
<dbReference type="Proteomes" id="UP000095284">
    <property type="component" value="Unplaced"/>
</dbReference>
<protein>
    <submittedName>
        <fullName evidence="5">(pine wood nematode) hypothetical protein</fullName>
    </submittedName>
    <submittedName>
        <fullName evidence="9">RRM domain-containing protein</fullName>
    </submittedName>
</protein>
<name>A0A1I7RN82_BURXY</name>
<dbReference type="PANTHER" id="PTHR48033">
    <property type="entry name" value="RNA-BINDING (RRM/RBD/RNP MOTIFS) FAMILY PROTEIN"/>
    <property type="match status" value="1"/>
</dbReference>
<dbReference type="InterPro" id="IPR035979">
    <property type="entry name" value="RBD_domain_sf"/>
</dbReference>
<dbReference type="GO" id="GO:0005654">
    <property type="term" value="C:nucleoplasm"/>
    <property type="evidence" value="ECO:0007669"/>
    <property type="project" value="TreeGrafter"/>
</dbReference>
<dbReference type="Pfam" id="PF00076">
    <property type="entry name" value="RRM_1"/>
    <property type="match status" value="1"/>
</dbReference>
<dbReference type="WBParaSite" id="BXY_0216800.1">
    <property type="protein sequence ID" value="BXY_0216800.1"/>
    <property type="gene ID" value="BXY_0216800"/>
</dbReference>
<dbReference type="AlphaFoldDB" id="A0A1I7RN82"/>
<evidence type="ECO:0000313" key="6">
    <source>
        <dbReference type="EMBL" id="CAG9123743.1"/>
    </source>
</evidence>
<accession>A0A1I7RN82</accession>
<sequence>MRTSAIIAARTLIKGKEVSDLFVNNIHWITGRDQIIKHFSQFGEVSGCVVPLNPTTGMNRGYGFLSFVDKGVAQEILNSNKKHRIDGRDVEIKKRE</sequence>
<evidence type="ECO:0000256" key="1">
    <source>
        <dbReference type="ARBA" id="ARBA00004123"/>
    </source>
</evidence>
<evidence type="ECO:0000313" key="7">
    <source>
        <dbReference type="Proteomes" id="UP000095284"/>
    </source>
</evidence>
<reference evidence="6" key="2">
    <citation type="submission" date="2020-08" db="EMBL/GenBank/DDBJ databases">
        <authorList>
            <person name="Kikuchi T."/>
        </authorList>
    </citation>
    <scope>NUCLEOTIDE SEQUENCE</scope>
    <source>
        <strain evidence="5">Ka4C1</strain>
    </source>
</reference>
<dbReference type="InterPro" id="IPR012677">
    <property type="entry name" value="Nucleotide-bd_a/b_plait_sf"/>
</dbReference>
<dbReference type="PROSITE" id="PS50102">
    <property type="entry name" value="RRM"/>
    <property type="match status" value="1"/>
</dbReference>
<keyword evidence="2" id="KW-0539">Nucleus</keyword>
<reference evidence="9" key="1">
    <citation type="submission" date="2016-11" db="UniProtKB">
        <authorList>
            <consortium name="WormBaseParasite"/>
        </authorList>
    </citation>
    <scope>IDENTIFICATION</scope>
</reference>
<dbReference type="EMBL" id="CAJFCV020000005">
    <property type="protein sequence ID" value="CAG9123743.1"/>
    <property type="molecule type" value="Genomic_DNA"/>
</dbReference>
<keyword evidence="3" id="KW-0694">RNA-binding</keyword>
<dbReference type="eggNOG" id="KOG0118">
    <property type="taxonomic scope" value="Eukaryota"/>
</dbReference>
<evidence type="ECO:0000256" key="3">
    <source>
        <dbReference type="PROSITE-ProRule" id="PRU00176"/>
    </source>
</evidence>
<dbReference type="EMBL" id="CAJFDI010000005">
    <property type="protein sequence ID" value="CAD5232005.1"/>
    <property type="molecule type" value="Genomic_DNA"/>
</dbReference>
<dbReference type="Proteomes" id="UP000659654">
    <property type="component" value="Unassembled WGS sequence"/>
</dbReference>
<evidence type="ECO:0000313" key="9">
    <source>
        <dbReference type="WBParaSite" id="BXY_0216800.1"/>
    </source>
</evidence>
<dbReference type="OrthoDB" id="5850064at2759"/>
<dbReference type="GO" id="GO:0010468">
    <property type="term" value="P:regulation of gene expression"/>
    <property type="evidence" value="ECO:0007669"/>
    <property type="project" value="TreeGrafter"/>
</dbReference>
<evidence type="ECO:0000313" key="8">
    <source>
        <dbReference type="Proteomes" id="UP000659654"/>
    </source>
</evidence>
<organism evidence="7 9">
    <name type="scientific">Bursaphelenchus xylophilus</name>
    <name type="common">Pinewood nematode worm</name>
    <name type="synonym">Aphelenchoides xylophilus</name>
    <dbReference type="NCBI Taxonomy" id="6326"/>
    <lineage>
        <taxon>Eukaryota</taxon>
        <taxon>Metazoa</taxon>
        <taxon>Ecdysozoa</taxon>
        <taxon>Nematoda</taxon>
        <taxon>Chromadorea</taxon>
        <taxon>Rhabditida</taxon>
        <taxon>Tylenchina</taxon>
        <taxon>Tylenchomorpha</taxon>
        <taxon>Aphelenchoidea</taxon>
        <taxon>Aphelenchoididae</taxon>
        <taxon>Bursaphelenchus</taxon>
    </lineage>
</organism>
<gene>
    <name evidence="5" type="ORF">BXYJ_LOCUS12096</name>
</gene>
<dbReference type="GO" id="GO:0000785">
    <property type="term" value="C:chromatin"/>
    <property type="evidence" value="ECO:0007669"/>
    <property type="project" value="TreeGrafter"/>
</dbReference>
<keyword evidence="8" id="KW-1185">Reference proteome</keyword>
<proteinExistence type="predicted"/>
<evidence type="ECO:0000313" key="5">
    <source>
        <dbReference type="EMBL" id="CAD5232005.1"/>
    </source>
</evidence>